<sequence>MRTEIKTKKQVLGQNTQKNYKHGNRKPEEKGQNEAFKDIKPTDELITRTFGQEGNAIHKCDNNISLLPRSTDSISVTGSKEKERNSVGRMVKKSEEATQGNHGMVQKSDSIVRANKKGMRGVDSKTKIKNGKSLQVGSAEMHSRRKHSCNVVDIRQDNYSCNGVDVQVQQDNSNAQRSSEEANGRITLSPNRLQRAEEMEPDPEISVHSTKGKNDRSNTKGGMMGKENRSANNFRGKMNQQSVQNKGGEVEGKGKTNYCKDVKGKDRDRVVKKRKAEYKNKQKEMEKNGTVNEHKHEDPGAREDQVDNLMRSGFLNGQKFMSDNIKKRKDFDANSSPDEHSITMTKMPKVSPT</sequence>
<accession>A0A8T0RJI5</accession>
<feature type="compositionally biased region" description="Basic and acidic residues" evidence="1">
    <location>
        <begin position="329"/>
        <end position="341"/>
    </location>
</feature>
<feature type="compositionally biased region" description="Basic and acidic residues" evidence="1">
    <location>
        <begin position="248"/>
        <end position="269"/>
    </location>
</feature>
<feature type="region of interest" description="Disordered" evidence="1">
    <location>
        <begin position="1"/>
        <end position="40"/>
    </location>
</feature>
<feature type="compositionally biased region" description="Basic and acidic residues" evidence="1">
    <location>
        <begin position="25"/>
        <end position="40"/>
    </location>
</feature>
<feature type="compositionally biased region" description="Polar residues" evidence="1">
    <location>
        <begin position="68"/>
        <end position="78"/>
    </location>
</feature>
<dbReference type="OrthoDB" id="1913135at2759"/>
<evidence type="ECO:0000256" key="1">
    <source>
        <dbReference type="SAM" id="MobiDB-lite"/>
    </source>
</evidence>
<organism evidence="2 3">
    <name type="scientific">Panicum virgatum</name>
    <name type="common">Blackwell switchgrass</name>
    <dbReference type="NCBI Taxonomy" id="38727"/>
    <lineage>
        <taxon>Eukaryota</taxon>
        <taxon>Viridiplantae</taxon>
        <taxon>Streptophyta</taxon>
        <taxon>Embryophyta</taxon>
        <taxon>Tracheophyta</taxon>
        <taxon>Spermatophyta</taxon>
        <taxon>Magnoliopsida</taxon>
        <taxon>Liliopsida</taxon>
        <taxon>Poales</taxon>
        <taxon>Poaceae</taxon>
        <taxon>PACMAD clade</taxon>
        <taxon>Panicoideae</taxon>
        <taxon>Panicodae</taxon>
        <taxon>Paniceae</taxon>
        <taxon>Panicinae</taxon>
        <taxon>Panicum</taxon>
        <taxon>Panicum sect. Hiantes</taxon>
    </lineage>
</organism>
<protein>
    <submittedName>
        <fullName evidence="2">Uncharacterized protein</fullName>
    </submittedName>
</protein>
<name>A0A8T0RJI5_PANVG</name>
<proteinExistence type="predicted"/>
<feature type="compositionally biased region" description="Basic and acidic residues" evidence="1">
    <location>
        <begin position="277"/>
        <end position="305"/>
    </location>
</feature>
<reference evidence="2" key="1">
    <citation type="submission" date="2020-05" db="EMBL/GenBank/DDBJ databases">
        <title>WGS assembly of Panicum virgatum.</title>
        <authorList>
            <person name="Lovell J.T."/>
            <person name="Jenkins J."/>
            <person name="Shu S."/>
            <person name="Juenger T.E."/>
            <person name="Schmutz J."/>
        </authorList>
    </citation>
    <scope>NUCLEOTIDE SEQUENCE</scope>
    <source>
        <strain evidence="2">AP13</strain>
    </source>
</reference>
<feature type="compositionally biased region" description="Polar residues" evidence="1">
    <location>
        <begin position="230"/>
        <end position="245"/>
    </location>
</feature>
<dbReference type="AlphaFoldDB" id="A0A8T0RJI5"/>
<comment type="caution">
    <text evidence="2">The sequence shown here is derived from an EMBL/GenBank/DDBJ whole genome shotgun (WGS) entry which is preliminary data.</text>
</comment>
<keyword evidence="3" id="KW-1185">Reference proteome</keyword>
<dbReference type="Proteomes" id="UP000823388">
    <property type="component" value="Chromosome 6K"/>
</dbReference>
<gene>
    <name evidence="2" type="ORF">PVAP13_6KG374000</name>
</gene>
<feature type="region of interest" description="Disordered" evidence="1">
    <location>
        <begin position="68"/>
        <end position="87"/>
    </location>
</feature>
<feature type="region of interest" description="Disordered" evidence="1">
    <location>
        <begin position="171"/>
        <end position="353"/>
    </location>
</feature>
<evidence type="ECO:0000313" key="3">
    <source>
        <dbReference type="Proteomes" id="UP000823388"/>
    </source>
</evidence>
<evidence type="ECO:0000313" key="2">
    <source>
        <dbReference type="EMBL" id="KAG2585176.1"/>
    </source>
</evidence>
<dbReference type="EMBL" id="CM029047">
    <property type="protein sequence ID" value="KAG2585176.1"/>
    <property type="molecule type" value="Genomic_DNA"/>
</dbReference>